<keyword evidence="1 3" id="KW-0963">Cytoplasm</keyword>
<dbReference type="CDD" id="cd09294">
    <property type="entry name" value="SmpB"/>
    <property type="match status" value="1"/>
</dbReference>
<protein>
    <recommendedName>
        <fullName evidence="3">SsrA-binding protein</fullName>
    </recommendedName>
    <alternativeName>
        <fullName evidence="3">Small protein B</fullName>
    </alternativeName>
</protein>
<sequence length="154" mass="18104">MDKEIKVIAQNKKANHDYFIEETFEAGLVLTGTEIKSIRRGRINLKDSYCQTRRGEMFVYNMHISHFEEGNRFNHEPLRVRKLLLKKKQIASLTNVQNEIGMSIVPLKLYIKNGYAKLLIGVAKGKKNYDKRHVLKQKEANKEINRVLKDKQRY</sequence>
<dbReference type="GO" id="GO:0070930">
    <property type="term" value="P:trans-translation-dependent protein tagging"/>
    <property type="evidence" value="ECO:0007669"/>
    <property type="project" value="TreeGrafter"/>
</dbReference>
<reference evidence="5" key="1">
    <citation type="submission" date="2016-01" db="EMBL/GenBank/DDBJ databases">
        <authorList>
            <person name="Mitreva M."/>
            <person name="Pepin K.H."/>
            <person name="Mihindukulasuriya K.A."/>
            <person name="Fulton R."/>
            <person name="Fronick C."/>
            <person name="O'Laughlin M."/>
            <person name="Miner T."/>
            <person name="Herter B."/>
            <person name="Rosa B.A."/>
            <person name="Cordes M."/>
            <person name="Tomlinson C."/>
            <person name="Wollam A."/>
            <person name="Palsikar V.B."/>
            <person name="Mardis E.R."/>
            <person name="Wilson R.K."/>
        </authorList>
    </citation>
    <scope>NUCLEOTIDE SEQUENCE [LARGE SCALE GENOMIC DNA]</scope>
    <source>
        <strain evidence="5">DNF01167</strain>
    </source>
</reference>
<comment type="subcellular location">
    <subcellularLocation>
        <location evidence="3">Cytoplasm</location>
    </subcellularLocation>
    <text evidence="3">The tmRNA-SmpB complex associates with stalled 70S ribosomes.</text>
</comment>
<name>A0A133ZWA4_9BACL</name>
<evidence type="ECO:0000313" key="5">
    <source>
        <dbReference type="Proteomes" id="UP000070355"/>
    </source>
</evidence>
<dbReference type="NCBIfam" id="NF003843">
    <property type="entry name" value="PRK05422.1"/>
    <property type="match status" value="1"/>
</dbReference>
<dbReference type="Pfam" id="PF01668">
    <property type="entry name" value="SmpB"/>
    <property type="match status" value="1"/>
</dbReference>
<dbReference type="GO" id="GO:0005829">
    <property type="term" value="C:cytosol"/>
    <property type="evidence" value="ECO:0007669"/>
    <property type="project" value="TreeGrafter"/>
</dbReference>
<dbReference type="PROSITE" id="PS01317">
    <property type="entry name" value="SSRP"/>
    <property type="match status" value="1"/>
</dbReference>
<dbReference type="RefSeq" id="WP_003144718.1">
    <property type="nucleotide sequence ID" value="NZ_CAUQIG010000004.1"/>
</dbReference>
<comment type="function">
    <text evidence="3">Required for rescue of stalled ribosomes mediated by trans-translation. Binds to transfer-messenger RNA (tmRNA), required for stable association of tmRNA with ribosomes. tmRNA and SmpB together mimic tRNA shape, replacing the anticodon stem-loop with SmpB. tmRNA is encoded by the ssrA gene; the 2 termini fold to resemble tRNA(Ala) and it encodes a 'tag peptide', a short internal open reading frame. During trans-translation Ala-aminoacylated tmRNA acts like a tRNA, entering the A-site of stalled ribosomes, displacing the stalled mRNA. The ribosome then switches to translate the ORF on the tmRNA; the nascent peptide is terminated with the 'tag peptide' encoded by the tmRNA and targeted for degradation. The ribosome is freed to recommence translation, which seems to be the essential function of trans-translation.</text>
</comment>
<dbReference type="GO" id="GO:0070929">
    <property type="term" value="P:trans-translation"/>
    <property type="evidence" value="ECO:0007669"/>
    <property type="project" value="UniProtKB-UniRule"/>
</dbReference>
<dbReference type="PANTHER" id="PTHR30308:SF2">
    <property type="entry name" value="SSRA-BINDING PROTEIN"/>
    <property type="match status" value="1"/>
</dbReference>
<dbReference type="EMBL" id="LSDC01000064">
    <property type="protein sequence ID" value="KXB59721.1"/>
    <property type="molecule type" value="Genomic_DNA"/>
</dbReference>
<evidence type="ECO:0000256" key="2">
    <source>
        <dbReference type="ARBA" id="ARBA00022884"/>
    </source>
</evidence>
<dbReference type="InterPro" id="IPR020081">
    <property type="entry name" value="SsrA-bd_prot_CS"/>
</dbReference>
<dbReference type="GeneID" id="93288456"/>
<dbReference type="InterPro" id="IPR023620">
    <property type="entry name" value="SmpB"/>
</dbReference>
<dbReference type="PATRIC" id="fig|1379.3.peg.975"/>
<keyword evidence="2 3" id="KW-0694">RNA-binding</keyword>
<evidence type="ECO:0000313" key="4">
    <source>
        <dbReference type="EMBL" id="KXB59721.1"/>
    </source>
</evidence>
<comment type="caution">
    <text evidence="4">The sequence shown here is derived from an EMBL/GenBank/DDBJ whole genome shotgun (WGS) entry which is preliminary data.</text>
</comment>
<organism evidence="4 5">
    <name type="scientific">Gemella haemolysans</name>
    <dbReference type="NCBI Taxonomy" id="1379"/>
    <lineage>
        <taxon>Bacteria</taxon>
        <taxon>Bacillati</taxon>
        <taxon>Bacillota</taxon>
        <taxon>Bacilli</taxon>
        <taxon>Bacillales</taxon>
        <taxon>Gemellaceae</taxon>
        <taxon>Gemella</taxon>
    </lineage>
</organism>
<gene>
    <name evidence="3" type="primary">smpB</name>
    <name evidence="4" type="ORF">HMPREF3186_00990</name>
</gene>
<dbReference type="AlphaFoldDB" id="A0A133ZWA4"/>
<evidence type="ECO:0000256" key="1">
    <source>
        <dbReference type="ARBA" id="ARBA00022490"/>
    </source>
</evidence>
<dbReference type="GO" id="GO:0003723">
    <property type="term" value="F:RNA binding"/>
    <property type="evidence" value="ECO:0007669"/>
    <property type="project" value="UniProtKB-UniRule"/>
</dbReference>
<dbReference type="HAMAP" id="MF_00023">
    <property type="entry name" value="SmpB"/>
    <property type="match status" value="1"/>
</dbReference>
<dbReference type="Proteomes" id="UP000070355">
    <property type="component" value="Unassembled WGS sequence"/>
</dbReference>
<dbReference type="PANTHER" id="PTHR30308">
    <property type="entry name" value="TMRNA-BINDING COMPONENT OF TRANS-TRANSLATION TAGGING COMPLEX"/>
    <property type="match status" value="1"/>
</dbReference>
<dbReference type="OrthoDB" id="9805462at2"/>
<dbReference type="STRING" id="1379.HMPREF3186_00990"/>
<dbReference type="SUPFAM" id="SSF74982">
    <property type="entry name" value="Small protein B (SmpB)"/>
    <property type="match status" value="1"/>
</dbReference>
<accession>A0A133ZWA4</accession>
<evidence type="ECO:0000256" key="3">
    <source>
        <dbReference type="HAMAP-Rule" id="MF_00023"/>
    </source>
</evidence>
<proteinExistence type="inferred from homology"/>
<comment type="similarity">
    <text evidence="3">Belongs to the SmpB family.</text>
</comment>
<dbReference type="InterPro" id="IPR000037">
    <property type="entry name" value="SsrA-bd_prot"/>
</dbReference>
<dbReference type="NCBIfam" id="TIGR00086">
    <property type="entry name" value="smpB"/>
    <property type="match status" value="1"/>
</dbReference>
<dbReference type="Gene3D" id="2.40.280.10">
    <property type="match status" value="1"/>
</dbReference>